<dbReference type="InterPro" id="IPR032675">
    <property type="entry name" value="LRR_dom_sf"/>
</dbReference>
<dbReference type="InterPro" id="IPR035994">
    <property type="entry name" value="Nucleoside_phosphorylase_sf"/>
</dbReference>
<keyword evidence="5" id="KW-1185">Reference proteome</keyword>
<evidence type="ECO:0000256" key="2">
    <source>
        <dbReference type="ARBA" id="ARBA00022840"/>
    </source>
</evidence>
<dbReference type="EMBL" id="CALNXK010000013">
    <property type="protein sequence ID" value="CAH3045307.1"/>
    <property type="molecule type" value="Genomic_DNA"/>
</dbReference>
<evidence type="ECO:0000256" key="1">
    <source>
        <dbReference type="ARBA" id="ARBA00022741"/>
    </source>
</evidence>
<dbReference type="Gene3D" id="3.80.10.10">
    <property type="entry name" value="Ribonuclease Inhibitor"/>
    <property type="match status" value="1"/>
</dbReference>
<dbReference type="Pfam" id="PF01048">
    <property type="entry name" value="PNP_UDP_1"/>
    <property type="match status" value="1"/>
</dbReference>
<dbReference type="PANTHER" id="PTHR46312">
    <property type="entry name" value="NACHT DOMAIN-CONTAINING PROTEIN"/>
    <property type="match status" value="1"/>
</dbReference>
<name>A0ABN8NAU0_9CNID</name>
<sequence>MDVPKPSGDDAANCSEAGNSCPPLLSVDLPSVSDITTRAKEPQLPVEIVLLTAEKYEFLSCYQQLKDPYRWWFDDLGYVYFEDVDQNQEDRVKVALLQCERGSVGPGSALITAKNAVTVLKPKAIISVGICSGLCSPEKTQLGDVVVSAKVSTYASKVVTNNQEQSTGMRSYVSKRFLNLIKNCADGWQAPLKNSEDHEVKIHCGEFLSGPELVSADWRRKQLAELHPQAVALEMEAEGIFTAAFDSEIEWLLVKGIADFADGAHMTTESWCSCASVMAASLVKHILGNPAVFRSWPHFDGNVIRASKPFDLKRCQGPLQAFYNSMNMVQITPWNPDDRVHIDEVYTNLSWLRDHKTPRGTSQKKLKDYGEIFQGTDRFPNPKRILIYGRPGIGKTTFSQKIAFDWANDRKEILKKFDVLLMIRLRDVCGSEDFRAVLKASKLLAADDSITVEDLHNYILQNQDKVLLVLDGYDEYHAGASSPIDRIRERDLLRDCCAIMTTRLTEIDKVRRSSDVQLEIIGFDTEEQVIEFASKYVDGEKEASQLVEYLRREKIWDIAKFPLLLLMMCLVWRDRQCKGLPKSKLELYERFVETLLYQMALKESGKSMKRSSNVVEFYREELTKIGKLALDALLQGTLYFPLNQIHTESKILSETMIRSGLFQISKLSSASPDEIVCFLHKSIQEFLAAWFIMHEAGLKDGKADCLSSIDSLSKVSKVKEILVFMLQWSEESAKAVFSLLQLVGEKEGLTEYNFAEAPITKDLSEDQRKFCTLCLDYFQFCPVAYMQAVSPLFVNSVHGVVVVGRDQRRSIAEKKVLKFLNSCKPNYLLFENSSSYKDNHYIFSMMCDLEAVIVTCYGETRSVNECMCHAFSEDTFCLKKEEQKMVLCLVLVNEWMLSQLKLLRVLTSSESPQTSLEMPSIRTTTTSRRVQKHSLSYVREIILLISSISGLQRANVNGLLPFLKRPQVVFIRALSHRNAYPGLLTRCFPEVFAYFTDNLYRLTLNNLNLTATCVSEIARSLHQAPKLRLLDLSDNRFCSAERDMANEDKEFQLLAISLKYLVHLQVLRLSGNPLGRGLIHVAKNLHSMPHLTGLRLSKTQMGEEEVLSIAGSLHNVSRLTVLDLHCNKLGRGICELCQHLHSVPHLTELNLRDTQMGEEEATAVARALKDLPELEKLNLSKNPLGHGITELSRHLSSVSKLTHLFLTEVQMTREEASELCTAVREKEIYLDTDYHNGGHKFMIHKERKSFAGTIAFLSGDNLGFQLIGGFKEGPGAHTNVDIAWVHLMQ</sequence>
<feature type="domain" description="NACHT" evidence="3">
    <location>
        <begin position="383"/>
        <end position="475"/>
    </location>
</feature>
<dbReference type="Gene3D" id="3.40.50.1580">
    <property type="entry name" value="Nucleoside phosphorylase domain"/>
    <property type="match status" value="1"/>
</dbReference>
<dbReference type="PRINTS" id="PR00364">
    <property type="entry name" value="DISEASERSIST"/>
</dbReference>
<evidence type="ECO:0000313" key="4">
    <source>
        <dbReference type="EMBL" id="CAH3045307.1"/>
    </source>
</evidence>
<dbReference type="PANTHER" id="PTHR46312:SF2">
    <property type="entry name" value="NUCLEOTIDE-BINDING OLIGOMERIZATION DOMAIN-CONTAINING PROTEIN 2-LIKE"/>
    <property type="match status" value="1"/>
</dbReference>
<proteinExistence type="predicted"/>
<dbReference type="SUPFAM" id="SSF52047">
    <property type="entry name" value="RNI-like"/>
    <property type="match status" value="1"/>
</dbReference>
<dbReference type="InterPro" id="IPR000845">
    <property type="entry name" value="Nucleoside_phosphorylase_d"/>
</dbReference>
<dbReference type="SMART" id="SM00368">
    <property type="entry name" value="LRR_RI"/>
    <property type="match status" value="4"/>
</dbReference>
<dbReference type="PROSITE" id="PS50837">
    <property type="entry name" value="NACHT"/>
    <property type="match status" value="1"/>
</dbReference>
<gene>
    <name evidence="4" type="ORF">PLOB_00006740</name>
</gene>
<dbReference type="InterPro" id="IPR027417">
    <property type="entry name" value="P-loop_NTPase"/>
</dbReference>
<dbReference type="InterPro" id="IPR007111">
    <property type="entry name" value="NACHT_NTPase"/>
</dbReference>
<accession>A0ABN8NAU0</accession>
<keyword evidence="2" id="KW-0067">ATP-binding</keyword>
<comment type="caution">
    <text evidence="4">The sequence shown here is derived from an EMBL/GenBank/DDBJ whole genome shotgun (WGS) entry which is preliminary data.</text>
</comment>
<evidence type="ECO:0000259" key="3">
    <source>
        <dbReference type="PROSITE" id="PS50837"/>
    </source>
</evidence>
<keyword evidence="1" id="KW-0547">Nucleotide-binding</keyword>
<dbReference type="Proteomes" id="UP001159405">
    <property type="component" value="Unassembled WGS sequence"/>
</dbReference>
<reference evidence="4 5" key="1">
    <citation type="submission" date="2022-05" db="EMBL/GenBank/DDBJ databases">
        <authorList>
            <consortium name="Genoscope - CEA"/>
            <person name="William W."/>
        </authorList>
    </citation>
    <scope>NUCLEOTIDE SEQUENCE [LARGE SCALE GENOMIC DNA]</scope>
</reference>
<dbReference type="Pfam" id="PF05729">
    <property type="entry name" value="NACHT"/>
    <property type="match status" value="1"/>
</dbReference>
<dbReference type="Gene3D" id="3.40.50.300">
    <property type="entry name" value="P-loop containing nucleotide triphosphate hydrolases"/>
    <property type="match status" value="1"/>
</dbReference>
<evidence type="ECO:0000313" key="5">
    <source>
        <dbReference type="Proteomes" id="UP001159405"/>
    </source>
</evidence>
<dbReference type="SUPFAM" id="SSF52540">
    <property type="entry name" value="P-loop containing nucleoside triphosphate hydrolases"/>
    <property type="match status" value="1"/>
</dbReference>
<protein>
    <recommendedName>
        <fullName evidence="3">NACHT domain-containing protein</fullName>
    </recommendedName>
</protein>
<organism evidence="4 5">
    <name type="scientific">Porites lobata</name>
    <dbReference type="NCBI Taxonomy" id="104759"/>
    <lineage>
        <taxon>Eukaryota</taxon>
        <taxon>Metazoa</taxon>
        <taxon>Cnidaria</taxon>
        <taxon>Anthozoa</taxon>
        <taxon>Hexacorallia</taxon>
        <taxon>Scleractinia</taxon>
        <taxon>Fungiina</taxon>
        <taxon>Poritidae</taxon>
        <taxon>Porites</taxon>
    </lineage>
</organism>
<dbReference type="SUPFAM" id="SSF53167">
    <property type="entry name" value="Purine and uridine phosphorylases"/>
    <property type="match status" value="1"/>
</dbReference>